<dbReference type="InterPro" id="IPR007842">
    <property type="entry name" value="HEPN_dom"/>
</dbReference>
<gene>
    <name evidence="2" type="ORF">SJ265_16995</name>
</gene>
<accession>A0AAW9ENG6</accession>
<dbReference type="RefSeq" id="WP_199999209.1">
    <property type="nucleotide sequence ID" value="NZ_JAKIID010000022.1"/>
</dbReference>
<reference evidence="2" key="1">
    <citation type="submission" date="2023-11" db="EMBL/GenBank/DDBJ databases">
        <title>Detection of rare carbapenemases in Enterobacterales - comparison of two colorimetric and two CIM-based carbapenemase assays.</title>
        <authorList>
            <person name="Schaffarczyk L."/>
            <person name="Noster J."/>
            <person name="Stelzer Y."/>
            <person name="Sattler J."/>
            <person name="Gatermann S."/>
            <person name="Hamprecht A."/>
        </authorList>
    </citation>
    <scope>NUCLEOTIDE SEQUENCE</scope>
    <source>
        <strain evidence="2">CIM-Carb-133</strain>
    </source>
</reference>
<sequence>MNKSDLEVLTGIRLAEAKCLLQNGLYHGAYYLCGYAVECALKACIAKNVTEFQFPDKKLAMDSHVHDLTKLMQVASLQLSHRQLTAQDGQFEIFWTVMKDWSEQLRYETTISRAMAEQLIEAAENNQSGVLQWVRSHW</sequence>
<evidence type="ECO:0000259" key="1">
    <source>
        <dbReference type="Pfam" id="PF05168"/>
    </source>
</evidence>
<dbReference type="Proteomes" id="UP001271725">
    <property type="component" value="Unassembled WGS sequence"/>
</dbReference>
<evidence type="ECO:0000313" key="2">
    <source>
        <dbReference type="EMBL" id="MDX7149482.1"/>
    </source>
</evidence>
<protein>
    <submittedName>
        <fullName evidence="2">HEPN domain-containing protein</fullName>
    </submittedName>
</protein>
<dbReference type="Pfam" id="PF05168">
    <property type="entry name" value="HEPN"/>
    <property type="match status" value="1"/>
</dbReference>
<evidence type="ECO:0000313" key="3">
    <source>
        <dbReference type="Proteomes" id="UP001271725"/>
    </source>
</evidence>
<dbReference type="EMBL" id="JAXABJ010000012">
    <property type="protein sequence ID" value="MDX7149482.1"/>
    <property type="molecule type" value="Genomic_DNA"/>
</dbReference>
<dbReference type="AlphaFoldDB" id="A0AAW9ENG6"/>
<organism evidence="2 3">
    <name type="scientific">Citrobacter portucalensis</name>
    <dbReference type="NCBI Taxonomy" id="1639133"/>
    <lineage>
        <taxon>Bacteria</taxon>
        <taxon>Pseudomonadati</taxon>
        <taxon>Pseudomonadota</taxon>
        <taxon>Gammaproteobacteria</taxon>
        <taxon>Enterobacterales</taxon>
        <taxon>Enterobacteriaceae</taxon>
        <taxon>Citrobacter</taxon>
        <taxon>Citrobacter freundii complex</taxon>
    </lineage>
</organism>
<proteinExistence type="predicted"/>
<dbReference type="Gene3D" id="1.20.120.330">
    <property type="entry name" value="Nucleotidyltransferases domain 2"/>
    <property type="match status" value="1"/>
</dbReference>
<comment type="caution">
    <text evidence="2">The sequence shown here is derived from an EMBL/GenBank/DDBJ whole genome shotgun (WGS) entry which is preliminary data.</text>
</comment>
<dbReference type="SUPFAM" id="SSF81593">
    <property type="entry name" value="Nucleotidyltransferase substrate binding subunit/domain"/>
    <property type="match status" value="1"/>
</dbReference>
<name>A0AAW9ENG6_9ENTR</name>
<feature type="domain" description="HEPN" evidence="1">
    <location>
        <begin position="14"/>
        <end position="125"/>
    </location>
</feature>